<dbReference type="GO" id="GO:1902884">
    <property type="term" value="P:positive regulation of response to oxidative stress"/>
    <property type="evidence" value="ECO:0007669"/>
    <property type="project" value="InterPro"/>
</dbReference>
<dbReference type="AlphaFoldDB" id="A0A0K0F668"/>
<keyword evidence="1" id="KW-1185">Reference proteome</keyword>
<dbReference type="Proteomes" id="UP000035680">
    <property type="component" value="Unassembled WGS sequence"/>
</dbReference>
<dbReference type="GO" id="GO:0016020">
    <property type="term" value="C:membrane"/>
    <property type="evidence" value="ECO:0007669"/>
    <property type="project" value="InterPro"/>
</dbReference>
<dbReference type="PANTHER" id="PTHR22900:SF10">
    <property type="entry name" value="CARBOHYDRATE SULFOTRANSFERASE"/>
    <property type="match status" value="1"/>
</dbReference>
<organism evidence="1 2">
    <name type="scientific">Strongyloides venezuelensis</name>
    <name type="common">Threadworm</name>
    <dbReference type="NCBI Taxonomy" id="75913"/>
    <lineage>
        <taxon>Eukaryota</taxon>
        <taxon>Metazoa</taxon>
        <taxon>Ecdysozoa</taxon>
        <taxon>Nematoda</taxon>
        <taxon>Chromadorea</taxon>
        <taxon>Rhabditida</taxon>
        <taxon>Tylenchina</taxon>
        <taxon>Panagrolaimomorpha</taxon>
        <taxon>Strongyloidoidea</taxon>
        <taxon>Strongyloididae</taxon>
        <taxon>Strongyloides</taxon>
    </lineage>
</organism>
<evidence type="ECO:0000313" key="1">
    <source>
        <dbReference type="Proteomes" id="UP000035680"/>
    </source>
</evidence>
<dbReference type="InterPro" id="IPR007669">
    <property type="entry name" value="Chst-1-like"/>
</dbReference>
<proteinExistence type="predicted"/>
<name>A0A0K0F668_STRVS</name>
<dbReference type="PANTHER" id="PTHR22900">
    <property type="entry name" value="PROTEIN CBG14245-RELATED"/>
    <property type="match status" value="1"/>
</dbReference>
<dbReference type="WBParaSite" id="SVE_0431100.1">
    <property type="protein sequence ID" value="SVE_0431100.1"/>
    <property type="gene ID" value="SVE_0431100"/>
</dbReference>
<reference evidence="1" key="1">
    <citation type="submission" date="2014-07" db="EMBL/GenBank/DDBJ databases">
        <authorList>
            <person name="Martin A.A"/>
            <person name="De Silva N."/>
        </authorList>
    </citation>
    <scope>NUCLEOTIDE SEQUENCE</scope>
</reference>
<sequence>MGKNFSSMIVAIFCYLYDEKKFLSIHRHLNEDYFNNHACKNENQGSTFKGLIKRFGNGRKKNFLRKWKHFIIIRHPIERFISGFTHICVHGKNYSLSKKTCFNCNENVECFITKLYDEIFLILNGRKKFAEYHLRHHFFPQSWHCQYITYKKYYKVLKYTNDNLEKFYDELMVLLKGQNIPEDKLKFISYELKNNKSIHKTQGSNEQLIVSRNLYSNTSLIDLLTRIYYEDFINFHFSLPDIL</sequence>
<accession>A0A0K0F668</accession>
<dbReference type="GO" id="GO:0050650">
    <property type="term" value="P:chondroitin sulfate proteoglycan biosynthetic process"/>
    <property type="evidence" value="ECO:0007669"/>
    <property type="project" value="InterPro"/>
</dbReference>
<dbReference type="Pfam" id="PF03567">
    <property type="entry name" value="Sulfotransfer_2"/>
    <property type="match status" value="1"/>
</dbReference>
<protein>
    <submittedName>
        <fullName evidence="2">Carbohydrate sulfotransferase</fullName>
    </submittedName>
</protein>
<evidence type="ECO:0000313" key="2">
    <source>
        <dbReference type="WBParaSite" id="SVE_0431100.1"/>
    </source>
</evidence>
<dbReference type="InterPro" id="IPR005331">
    <property type="entry name" value="Sulfotransferase"/>
</dbReference>
<dbReference type="GO" id="GO:0047756">
    <property type="term" value="F:chondroitin 4-sulfotransferase activity"/>
    <property type="evidence" value="ECO:0007669"/>
    <property type="project" value="InterPro"/>
</dbReference>
<reference evidence="2" key="2">
    <citation type="submission" date="2015-08" db="UniProtKB">
        <authorList>
            <consortium name="WormBaseParasite"/>
        </authorList>
    </citation>
    <scope>IDENTIFICATION</scope>
</reference>